<gene>
    <name evidence="4" type="ORF">ABGF40_07665</name>
</gene>
<feature type="signal peptide" evidence="2">
    <location>
        <begin position="1"/>
        <end position="24"/>
    </location>
</feature>
<dbReference type="SUPFAM" id="SSF49478">
    <property type="entry name" value="Cna protein B-type domain"/>
    <property type="match status" value="3"/>
</dbReference>
<keyword evidence="2" id="KW-0732">Signal</keyword>
<evidence type="ECO:0000313" key="4">
    <source>
        <dbReference type="EMBL" id="MFM1525533.1"/>
    </source>
</evidence>
<dbReference type="EMBL" id="JBFNFH010000021">
    <property type="protein sequence ID" value="MFM1525533.1"/>
    <property type="molecule type" value="Genomic_DNA"/>
</dbReference>
<feature type="domain" description="CNA-B" evidence="3">
    <location>
        <begin position="968"/>
        <end position="1063"/>
    </location>
</feature>
<dbReference type="Pfam" id="PF05738">
    <property type="entry name" value="Cna_B"/>
    <property type="match status" value="3"/>
</dbReference>
<reference evidence="4 5" key="1">
    <citation type="journal article" date="2024" name="Front. Microbiol.">
        <title>Pangenomic and biochemical analyses of Helcococcus ovis reveal widespread tetracycline resistance and a novel bacterial species, Helcococcus bovis.</title>
        <authorList>
            <person name="Cunha F."/>
            <person name="Zhai Y."/>
            <person name="Casaro S."/>
            <person name="Jones K.L."/>
            <person name="Hernandez M."/>
            <person name="Bisinotto R.S."/>
            <person name="Kariyawasam S."/>
            <person name="Brown M.B."/>
            <person name="Phillips A."/>
            <person name="Jeong K.C."/>
            <person name="Galvao K.N."/>
        </authorList>
    </citation>
    <scope>NUCLEOTIDE SEQUENCE [LARGE SCALE GENOMIC DNA]</scope>
    <source>
        <strain evidence="4 5">KG197</strain>
    </source>
</reference>
<dbReference type="Proteomes" id="UP001629536">
    <property type="component" value="Unassembled WGS sequence"/>
</dbReference>
<name>A0ABW9F9I1_9FIRM</name>
<feature type="chain" id="PRO_5046049342" evidence="2">
    <location>
        <begin position="25"/>
        <end position="1117"/>
    </location>
</feature>
<organism evidence="4 5">
    <name type="scientific">Helcococcus bovis</name>
    <dbReference type="NCBI Taxonomy" id="3153252"/>
    <lineage>
        <taxon>Bacteria</taxon>
        <taxon>Bacillati</taxon>
        <taxon>Bacillota</taxon>
        <taxon>Tissierellia</taxon>
        <taxon>Tissierellales</taxon>
        <taxon>Peptoniphilaceae</taxon>
        <taxon>Helcococcus</taxon>
    </lineage>
</organism>
<keyword evidence="5" id="KW-1185">Reference proteome</keyword>
<dbReference type="InterPro" id="IPR008454">
    <property type="entry name" value="Collagen-bd_Cna-like_B-typ_dom"/>
</dbReference>
<dbReference type="InterPro" id="IPR006626">
    <property type="entry name" value="PbH1"/>
</dbReference>
<accession>A0ABW9F9I1</accession>
<evidence type="ECO:0000256" key="1">
    <source>
        <dbReference type="SAM" id="Phobius"/>
    </source>
</evidence>
<sequence>MKKTYSILLVLFILFFSFSNDSFAQNQEITEVKSFDELDNAINEKKPIVKLLGKEYNFTKKILVDYNLTILTGDNQIVFKREIQEREMFDVLPGFELKLGTKSDPINLIFDGQMKDEKGAVNYKNSGPFISLTKSKLFVNGAEFTNFMTYNNYSSPIYAKAESYIEFNSGKIHNNISAAYHRYEIGATAINLDHSRLIMNGGQIYNNYKLHSRYAKENFDIASVEADLTSYTAPIRLSNESEFIMHGGSINSNKSSTGAVLLIDSSKFTLNDGEITNNTGSWKRANGVYVGDGSYFEMNNGKISDNQGGPAVYVGSKDFNEMGIALNKKRSTLSESALLKIASKTAKFEMNNGIITSNRNSGFYGGGVNVIGNAEFVLNNGEISKNKTGSDGGGVYVDDLIIANTAHPGTEDTRDIPQISVKRWSEIFPAKFEMNGGKISENLSKNDGGVLLVKSNKVFLNNGDILNNTAAVHGGGIHVKTVPHRLRVENLVVAHNTSTINGGGIWLCPTGDGEFKIENGVAIFDNQAEYNGDDFFNVEHSRDIFFENENQHYTIKLPDRQPNGIPIVWYSDFANDENNETSVKPDVYSTQYNAFRAESSLVDSDNIFSSGKVVRVIGNHVGGVLDNDGKVISNYTDIAGSKYASGGGGIGSNGYLEFGKSNFEKSLEIRKLWSHENIKKNAEINVYLGEQLIEKITLKAPDYKAVIEHLPDTVNGVAVEELLRFEETNKDPNVKFEVGEILEDKLEQRSIVSKDTGKVYEYMNQNYTVTLKNTAEFKSLKVKKIWDDNNNQDGKRTDSVTVKLLADGKETGQKLVLNKENNWSGQFTDLYEYKDGNKIVYTVEEEKVEGYTSEITGNQDQGFTVTNTHTPEQIEIKGQKTWDDNNNQDGKRPDQIIVKLFANGKEVARKEVKADENGDWRYIFTNLDKYENGEEIIYTVSEEKVEGYVSQVNGYDITNTYKPEKTNVNVVKRWDDNNDQDKLRPTSISIVLLADGKETEQKLVLNKENNWSGQFTDLDEYKDGKEIVYTVKEEGEKDGKITFDSKVYDVAYKKVDNGFEIFNSYKPQVKPLDKTPIKPENPLTGDKFNVFLLLGCSILSISALAAIAKNKRNSKDK</sequence>
<feature type="domain" description="CNA-B" evidence="3">
    <location>
        <begin position="876"/>
        <end position="960"/>
    </location>
</feature>
<dbReference type="RefSeq" id="WP_408126908.1">
    <property type="nucleotide sequence ID" value="NZ_JBFNFH010000021.1"/>
</dbReference>
<feature type="domain" description="CNA-B" evidence="3">
    <location>
        <begin position="781"/>
        <end position="868"/>
    </location>
</feature>
<dbReference type="Gene3D" id="2.160.20.20">
    <property type="match status" value="1"/>
</dbReference>
<dbReference type="CDD" id="cd00222">
    <property type="entry name" value="CollagenBindB"/>
    <property type="match status" value="3"/>
</dbReference>
<evidence type="ECO:0000313" key="5">
    <source>
        <dbReference type="Proteomes" id="UP001629536"/>
    </source>
</evidence>
<dbReference type="SMART" id="SM00710">
    <property type="entry name" value="PbH1"/>
    <property type="match status" value="6"/>
</dbReference>
<proteinExistence type="predicted"/>
<comment type="caution">
    <text evidence="4">The sequence shown here is derived from an EMBL/GenBank/DDBJ whole genome shotgun (WGS) entry which is preliminary data.</text>
</comment>
<keyword evidence="1" id="KW-0472">Membrane</keyword>
<keyword evidence="1" id="KW-0812">Transmembrane</keyword>
<dbReference type="InterPro" id="IPR012332">
    <property type="entry name" value="Autotransporter_pectin_lyase_C"/>
</dbReference>
<evidence type="ECO:0000259" key="3">
    <source>
        <dbReference type="Pfam" id="PF05738"/>
    </source>
</evidence>
<keyword evidence="1" id="KW-1133">Transmembrane helix</keyword>
<evidence type="ECO:0000256" key="2">
    <source>
        <dbReference type="SAM" id="SignalP"/>
    </source>
</evidence>
<protein>
    <submittedName>
        <fullName evidence="4">Cna B-type domain-containing protein</fullName>
    </submittedName>
</protein>
<dbReference type="Gene3D" id="2.60.40.1140">
    <property type="entry name" value="Collagen-binding surface protein Cna, B-type domain"/>
    <property type="match status" value="3"/>
</dbReference>
<feature type="transmembrane region" description="Helical" evidence="1">
    <location>
        <begin position="1088"/>
        <end position="1108"/>
    </location>
</feature>